<name>A0A2M6R951_9BACT</name>
<gene>
    <name evidence="2" type="ORF">COT79_01365</name>
</gene>
<feature type="transmembrane region" description="Helical" evidence="1">
    <location>
        <begin position="7"/>
        <end position="33"/>
    </location>
</feature>
<accession>A0A2M6R951</accession>
<comment type="caution">
    <text evidence="2">The sequence shown here is derived from an EMBL/GenBank/DDBJ whole genome shotgun (WGS) entry which is preliminary data.</text>
</comment>
<keyword evidence="1" id="KW-1133">Transmembrane helix</keyword>
<evidence type="ECO:0000313" key="3">
    <source>
        <dbReference type="Proteomes" id="UP000231162"/>
    </source>
</evidence>
<organism evidence="2 3">
    <name type="scientific">Candidatus Berkelbacteria bacterium CG10_big_fil_rev_8_21_14_0_10_43_14</name>
    <dbReference type="NCBI Taxonomy" id="1974515"/>
    <lineage>
        <taxon>Bacteria</taxon>
        <taxon>Candidatus Berkelbacteria</taxon>
    </lineage>
</organism>
<reference evidence="3" key="1">
    <citation type="submission" date="2017-09" db="EMBL/GenBank/DDBJ databases">
        <title>Depth-based differentiation of microbial function through sediment-hosted aquifers and enrichment of novel symbionts in the deep terrestrial subsurface.</title>
        <authorList>
            <person name="Probst A.J."/>
            <person name="Ladd B."/>
            <person name="Jarett J.K."/>
            <person name="Geller-Mcgrath D.E."/>
            <person name="Sieber C.M.K."/>
            <person name="Emerson J.B."/>
            <person name="Anantharaman K."/>
            <person name="Thomas B.C."/>
            <person name="Malmstrom R."/>
            <person name="Stieglmeier M."/>
            <person name="Klingl A."/>
            <person name="Woyke T."/>
            <person name="Ryan C.M."/>
            <person name="Banfield J.F."/>
        </authorList>
    </citation>
    <scope>NUCLEOTIDE SEQUENCE [LARGE SCALE GENOMIC DNA]</scope>
</reference>
<keyword evidence="1" id="KW-0812">Transmembrane</keyword>
<evidence type="ECO:0000313" key="2">
    <source>
        <dbReference type="EMBL" id="PIS07027.1"/>
    </source>
</evidence>
<dbReference type="AlphaFoldDB" id="A0A2M6R951"/>
<evidence type="ECO:0000256" key="1">
    <source>
        <dbReference type="SAM" id="Phobius"/>
    </source>
</evidence>
<dbReference type="Proteomes" id="UP000231162">
    <property type="component" value="Unassembled WGS sequence"/>
</dbReference>
<proteinExistence type="predicted"/>
<keyword evidence="1" id="KW-0472">Membrane</keyword>
<dbReference type="EMBL" id="PEZX01000022">
    <property type="protein sequence ID" value="PIS07027.1"/>
    <property type="molecule type" value="Genomic_DNA"/>
</dbReference>
<protein>
    <submittedName>
        <fullName evidence="2">Uncharacterized protein</fullName>
    </submittedName>
</protein>
<sequence length="62" mass="6677">MKKEKKIVDIALIVSIIIFIFICVTIVSGSLYLNKKNKNNTYFVPAGSDGPPGGIPKPLSGQ</sequence>